<dbReference type="Gene3D" id="3.40.30.10">
    <property type="entry name" value="Glutaredoxin"/>
    <property type="match status" value="1"/>
</dbReference>
<organism evidence="2 3">
    <name type="scientific">Candidatus Lloydbacteria bacterium RIFCSPHIGHO2_02_FULL_50_13</name>
    <dbReference type="NCBI Taxonomy" id="1798661"/>
    <lineage>
        <taxon>Bacteria</taxon>
        <taxon>Candidatus Lloydiibacteriota</taxon>
    </lineage>
</organism>
<sequence length="81" mass="9294">MKPVSIYTTVTCGYCKMAKEFFQKNNVEFQEFDVGKDLERRKEMIEKSGQMGVPVIMVGEDMIIGFNKPKLEQLLNITQVA</sequence>
<dbReference type="InterPro" id="IPR036249">
    <property type="entry name" value="Thioredoxin-like_sf"/>
</dbReference>
<dbReference type="PANTHER" id="PTHR34386:SF1">
    <property type="entry name" value="GLUTAREDOXIN-LIKE PROTEIN NRDH"/>
    <property type="match status" value="1"/>
</dbReference>
<reference evidence="2 3" key="1">
    <citation type="journal article" date="2016" name="Nat. Commun.">
        <title>Thousands of microbial genomes shed light on interconnected biogeochemical processes in an aquifer system.</title>
        <authorList>
            <person name="Anantharaman K."/>
            <person name="Brown C.T."/>
            <person name="Hug L.A."/>
            <person name="Sharon I."/>
            <person name="Castelle C.J."/>
            <person name="Probst A.J."/>
            <person name="Thomas B.C."/>
            <person name="Singh A."/>
            <person name="Wilkins M.J."/>
            <person name="Karaoz U."/>
            <person name="Brodie E.L."/>
            <person name="Williams K.H."/>
            <person name="Hubbard S.S."/>
            <person name="Banfield J.F."/>
        </authorList>
    </citation>
    <scope>NUCLEOTIDE SEQUENCE [LARGE SCALE GENOMIC DNA]</scope>
</reference>
<dbReference type="Proteomes" id="UP000177996">
    <property type="component" value="Unassembled WGS sequence"/>
</dbReference>
<dbReference type="InterPro" id="IPR011911">
    <property type="entry name" value="GlrX_YruB"/>
</dbReference>
<dbReference type="CDD" id="cd02976">
    <property type="entry name" value="NrdH"/>
    <property type="match status" value="1"/>
</dbReference>
<proteinExistence type="predicted"/>
<dbReference type="STRING" id="1798661.A3D65_04165"/>
<evidence type="ECO:0000259" key="1">
    <source>
        <dbReference type="Pfam" id="PF00462"/>
    </source>
</evidence>
<dbReference type="InterPro" id="IPR002109">
    <property type="entry name" value="Glutaredoxin"/>
</dbReference>
<dbReference type="AlphaFoldDB" id="A0A1G2DA66"/>
<dbReference type="Pfam" id="PF00462">
    <property type="entry name" value="Glutaredoxin"/>
    <property type="match status" value="1"/>
</dbReference>
<dbReference type="GO" id="GO:0009055">
    <property type="term" value="F:electron transfer activity"/>
    <property type="evidence" value="ECO:0007669"/>
    <property type="project" value="TreeGrafter"/>
</dbReference>
<evidence type="ECO:0000313" key="2">
    <source>
        <dbReference type="EMBL" id="OGZ10506.1"/>
    </source>
</evidence>
<dbReference type="InterPro" id="IPR051548">
    <property type="entry name" value="Grx-like_ET"/>
</dbReference>
<dbReference type="GO" id="GO:0045454">
    <property type="term" value="P:cell redox homeostasis"/>
    <property type="evidence" value="ECO:0007669"/>
    <property type="project" value="TreeGrafter"/>
</dbReference>
<evidence type="ECO:0000313" key="3">
    <source>
        <dbReference type="Proteomes" id="UP000177996"/>
    </source>
</evidence>
<gene>
    <name evidence="2" type="ORF">A3D65_04165</name>
</gene>
<feature type="domain" description="Glutaredoxin" evidence="1">
    <location>
        <begin position="4"/>
        <end position="63"/>
    </location>
</feature>
<dbReference type="PANTHER" id="PTHR34386">
    <property type="entry name" value="GLUTAREDOXIN"/>
    <property type="match status" value="1"/>
</dbReference>
<dbReference type="SUPFAM" id="SSF52833">
    <property type="entry name" value="Thioredoxin-like"/>
    <property type="match status" value="1"/>
</dbReference>
<dbReference type="EMBL" id="MHLL01000008">
    <property type="protein sequence ID" value="OGZ10506.1"/>
    <property type="molecule type" value="Genomic_DNA"/>
</dbReference>
<name>A0A1G2DA66_9BACT</name>
<accession>A0A1G2DA66</accession>
<dbReference type="PROSITE" id="PS51354">
    <property type="entry name" value="GLUTAREDOXIN_2"/>
    <property type="match status" value="1"/>
</dbReference>
<dbReference type="NCBIfam" id="TIGR02196">
    <property type="entry name" value="GlrX_YruB"/>
    <property type="match status" value="1"/>
</dbReference>
<protein>
    <submittedName>
        <fullName evidence="2">NrdH-redoxin</fullName>
    </submittedName>
</protein>
<comment type="caution">
    <text evidence="2">The sequence shown here is derived from an EMBL/GenBank/DDBJ whole genome shotgun (WGS) entry which is preliminary data.</text>
</comment>